<dbReference type="InterPro" id="IPR023827">
    <property type="entry name" value="Peptidase_S8_Asp-AS"/>
</dbReference>
<comment type="similarity">
    <text evidence="1 5 6">Belongs to the peptidase S8 family.</text>
</comment>
<feature type="active site" description="Charge relay system" evidence="5">
    <location>
        <position position="320"/>
    </location>
</feature>
<dbReference type="EMBL" id="CAXHBF010000277">
    <property type="protein sequence ID" value="CAK9855738.1"/>
    <property type="molecule type" value="Genomic_DNA"/>
</dbReference>
<dbReference type="InterPro" id="IPR022398">
    <property type="entry name" value="Peptidase_S8_His-AS"/>
</dbReference>
<evidence type="ECO:0000259" key="7">
    <source>
        <dbReference type="Pfam" id="PF00082"/>
    </source>
</evidence>
<dbReference type="InterPro" id="IPR036852">
    <property type="entry name" value="Peptidase_S8/S53_dom_sf"/>
</dbReference>
<evidence type="ECO:0000256" key="4">
    <source>
        <dbReference type="ARBA" id="ARBA00022825"/>
    </source>
</evidence>
<feature type="active site" description="Charge relay system" evidence="5">
    <location>
        <position position="121"/>
    </location>
</feature>
<dbReference type="SMART" id="SM00209">
    <property type="entry name" value="TSP1"/>
    <property type="match status" value="4"/>
</dbReference>
<dbReference type="SUPFAM" id="SSF82895">
    <property type="entry name" value="TSP-1 type 1 repeat"/>
    <property type="match status" value="3"/>
</dbReference>
<feature type="domain" description="Peptidase S8/S53" evidence="7">
    <location>
        <begin position="112"/>
        <end position="353"/>
    </location>
</feature>
<dbReference type="Pfam" id="PF19030">
    <property type="entry name" value="TSP1_ADAMTS"/>
    <property type="match status" value="4"/>
</dbReference>
<feature type="active site" description="Charge relay system" evidence="5">
    <location>
        <position position="167"/>
    </location>
</feature>
<dbReference type="Pfam" id="PF00082">
    <property type="entry name" value="Peptidase_S8"/>
    <property type="match status" value="1"/>
</dbReference>
<dbReference type="InterPro" id="IPR000209">
    <property type="entry name" value="Peptidase_S8/S53_dom"/>
</dbReference>
<accession>A0ABP1A320</accession>
<keyword evidence="9" id="KW-1185">Reference proteome</keyword>
<dbReference type="PANTHER" id="PTHR43806">
    <property type="entry name" value="PEPTIDASE S8"/>
    <property type="match status" value="1"/>
</dbReference>
<evidence type="ECO:0000256" key="1">
    <source>
        <dbReference type="ARBA" id="ARBA00011073"/>
    </source>
</evidence>
<dbReference type="InterPro" id="IPR050131">
    <property type="entry name" value="Peptidase_S8_subtilisin-like"/>
</dbReference>
<dbReference type="Gene3D" id="2.20.100.10">
    <property type="entry name" value="Thrombospondin type-1 (TSP1) repeat"/>
    <property type="match status" value="3"/>
</dbReference>
<keyword evidence="4 5" id="KW-0720">Serine protease</keyword>
<dbReference type="InterPro" id="IPR036383">
    <property type="entry name" value="TSP1_rpt_sf"/>
</dbReference>
<proteinExistence type="inferred from homology"/>
<dbReference type="InterPro" id="IPR015500">
    <property type="entry name" value="Peptidase_S8_subtilisin-rel"/>
</dbReference>
<dbReference type="PROSITE" id="PS00136">
    <property type="entry name" value="SUBTILASE_ASP"/>
    <property type="match status" value="1"/>
</dbReference>
<name>A0ABP1A320_9BRYO</name>
<dbReference type="Gene3D" id="3.40.50.200">
    <property type="entry name" value="Peptidase S8/S53 domain"/>
    <property type="match status" value="1"/>
</dbReference>
<evidence type="ECO:0000313" key="8">
    <source>
        <dbReference type="EMBL" id="CAK9855738.1"/>
    </source>
</evidence>
<evidence type="ECO:0000256" key="2">
    <source>
        <dbReference type="ARBA" id="ARBA00022670"/>
    </source>
</evidence>
<protein>
    <recommendedName>
        <fullName evidence="7">Peptidase S8/S53 domain-containing protein</fullName>
    </recommendedName>
</protein>
<dbReference type="SUPFAM" id="SSF52743">
    <property type="entry name" value="Subtilisin-like"/>
    <property type="match status" value="1"/>
</dbReference>
<dbReference type="PROSITE" id="PS51892">
    <property type="entry name" value="SUBTILASE"/>
    <property type="match status" value="1"/>
</dbReference>
<keyword evidence="3 5" id="KW-0378">Hydrolase</keyword>
<dbReference type="PROSITE" id="PS00138">
    <property type="entry name" value="SUBTILASE_SER"/>
    <property type="match status" value="1"/>
</dbReference>
<keyword evidence="2 5" id="KW-0645">Protease</keyword>
<dbReference type="InterPro" id="IPR000884">
    <property type="entry name" value="TSP1_rpt"/>
</dbReference>
<dbReference type="InterPro" id="IPR034193">
    <property type="entry name" value="PCSK9_ProteinaseK-like"/>
</dbReference>
<evidence type="ECO:0000256" key="3">
    <source>
        <dbReference type="ARBA" id="ARBA00022801"/>
    </source>
</evidence>
<evidence type="ECO:0000256" key="5">
    <source>
        <dbReference type="PROSITE-ProRule" id="PRU01240"/>
    </source>
</evidence>
<evidence type="ECO:0000256" key="6">
    <source>
        <dbReference type="RuleBase" id="RU003355"/>
    </source>
</evidence>
<gene>
    <name evidence="8" type="ORF">CSSPJE1EN2_LOCUS25670</name>
</gene>
<feature type="non-terminal residue" evidence="8">
    <location>
        <position position="1"/>
    </location>
</feature>
<comment type="caution">
    <text evidence="8">The sequence shown here is derived from an EMBL/GenBank/DDBJ whole genome shotgun (WGS) entry which is preliminary data.</text>
</comment>
<dbReference type="PROSITE" id="PS00137">
    <property type="entry name" value="SUBTILASE_HIS"/>
    <property type="match status" value="1"/>
</dbReference>
<dbReference type="Proteomes" id="UP001497522">
    <property type="component" value="Unassembled WGS sequence"/>
</dbReference>
<reference evidence="8" key="1">
    <citation type="submission" date="2024-03" db="EMBL/GenBank/DDBJ databases">
        <authorList>
            <consortium name="ELIXIR-Norway"/>
            <consortium name="Elixir Norway"/>
        </authorList>
    </citation>
    <scope>NUCLEOTIDE SEQUENCE</scope>
</reference>
<dbReference type="PROSITE" id="PS50092">
    <property type="entry name" value="TSP1"/>
    <property type="match status" value="3"/>
</dbReference>
<dbReference type="PRINTS" id="PR00723">
    <property type="entry name" value="SUBTILISIN"/>
</dbReference>
<dbReference type="InterPro" id="IPR023828">
    <property type="entry name" value="Peptidase_S8_Ser-AS"/>
</dbReference>
<evidence type="ECO:0000313" key="9">
    <source>
        <dbReference type="Proteomes" id="UP001497522"/>
    </source>
</evidence>
<dbReference type="CDD" id="cd04077">
    <property type="entry name" value="Peptidases_S8_PCSK9_ProteinaseK_like"/>
    <property type="match status" value="1"/>
</dbReference>
<organism evidence="8 9">
    <name type="scientific">Sphagnum jensenii</name>
    <dbReference type="NCBI Taxonomy" id="128206"/>
    <lineage>
        <taxon>Eukaryota</taxon>
        <taxon>Viridiplantae</taxon>
        <taxon>Streptophyta</taxon>
        <taxon>Embryophyta</taxon>
        <taxon>Bryophyta</taxon>
        <taxon>Sphagnophytina</taxon>
        <taxon>Sphagnopsida</taxon>
        <taxon>Sphagnales</taxon>
        <taxon>Sphagnaceae</taxon>
        <taxon>Sphagnum</taxon>
    </lineage>
</organism>
<sequence>YLVKLKDGTNSSEVDQICENASINKTTYSGYCLQKYENVWMGMLMMITGQDLSRMLLVEVNYIDHVEVEGTLRLANIPNVTEFKPLSWGLDRIDHQPNQALLNQIYTVIGGGDNVHVYVVDTGIRCTHKEFLYQDGRVNNQSMPMSRCLSGFDGVGDGLGTNDCNGHGTFCAGVVAGLVSGVAKNAFVHPVRTMACDGTGGYGTIMAGIEWISLNAITPAIVSMSIAAPASISIDQAITNLVNTTGITTVVAAGNFLASACNYSPARSASVITVGSCNSLNTMSWFSNFGSCTNIFAPGELIVSTWNTSDTAMSTLSGTSMACPHVAGVAALYLQQNVGARPSDVKQSLLDASEPTAVLVLQPNTTTKLLNTNWKANVFNISPRSFYNVFEGTTQNSSVTLTLKPLSIVLLTPTIDPTIGFFQPPRLFFAVDSSWSMAQPINLVLYKNPDYLDHSSLILWVFTSADPRYVMSPEGYVSVLDSRMFHQLPYSITLTSLHHLKGTTTEYCLSEGTRGKCTFSSGPDVVFQYSPTTDVNVSVSLLGPDTNFDTLLSVYDKVGQGNTTVLNRVACNDNSQSSIQSAIFLLPLIKNHTYMIMVDGWGGGGLFDFNVTISNSTTSVVNHAVVTTMSVQPIQLTALRTDEYACTQWNSRSGCPSVALTMIPSGAYFWGTSSWSPCDQPCGGGIQHAVMQCYGSNYTQVDQAYCTDIQHLQLNQSCNMVACRSYSVFEGPWGECNQTCGGGIQSREVVCIDDLGNTAPSQTCSNFATFSNQRACNMQACSGYYWDVPSWNFCNAPCSGGKRFRDTICKQNGSVVDETFCSSSLAPVSESLCNTQPCQTYAWLVGPWSDCPVGCGYNNTRFVECVDGWGARADDSQCDVSKKPVESMDCQHPNVTCGNCMQNNCSGNGYCSAGQCVCSGQWTGLYCETLNSCAGLPSGYYKNGTVGCCPYHLVDIDQNCCLTSTAALTSDGLCCEGGQLDACGKCNGTAIFVDPQSMCCNTVRDEKGICCKSGILDECHICDGDSTSCATNITVTLIFDSELAIPHNDSSSWKPFMVAFIASVGSVLGLGDNALILSAVQLSSTYTSSCDDDDATPEGCLAMGTPQVKGTFDFSVLPIPMVDLGSMVIKKADIADTLLSLTGVEQANFEVESVTNAQRAGICGNGMCENGERCDSSSKSVTLPGNTTCCLMDCPFVSSTCPIPLSGAGANKSCAGNGICLDASGQCSCFGTGALIVGSVHWVGSP</sequence>
<dbReference type="PANTHER" id="PTHR43806:SF11">
    <property type="entry name" value="CEREVISIN-RELATED"/>
    <property type="match status" value="1"/>
</dbReference>